<gene>
    <name evidence="2" type="ORF">Q4610_19075</name>
</gene>
<dbReference type="Proteomes" id="UP001176471">
    <property type="component" value="Unassembled WGS sequence"/>
</dbReference>
<protein>
    <submittedName>
        <fullName evidence="2">S8 family peptidase</fullName>
    </submittedName>
</protein>
<evidence type="ECO:0000313" key="2">
    <source>
        <dbReference type="EMBL" id="MDO7837152.1"/>
    </source>
</evidence>
<dbReference type="InterPro" id="IPR000209">
    <property type="entry name" value="Peptidase_S8/S53_dom"/>
</dbReference>
<feature type="domain" description="Peptidase S8/S53" evidence="1">
    <location>
        <begin position="275"/>
        <end position="620"/>
    </location>
</feature>
<evidence type="ECO:0000259" key="1">
    <source>
        <dbReference type="Pfam" id="PF00082"/>
    </source>
</evidence>
<accession>A0ABT8ZRI3</accession>
<dbReference type="SUPFAM" id="SSF52743">
    <property type="entry name" value="Subtilisin-like"/>
    <property type="match status" value="1"/>
</dbReference>
<dbReference type="EMBL" id="JAUQOM010000017">
    <property type="protein sequence ID" value="MDO7837152.1"/>
    <property type="molecule type" value="Genomic_DNA"/>
</dbReference>
<dbReference type="InterPro" id="IPR036852">
    <property type="entry name" value="Peptidase_S8/S53_dom_sf"/>
</dbReference>
<keyword evidence="3" id="KW-1185">Reference proteome</keyword>
<sequence length="833" mass="91119">MSEHNRPHIDITALAQRRTFKSPSSNARQRALNRVRADHGLRLIAEMGNAFAEAEAGQRGLPGQPAALEPAAGVFIEVELNRAAGATNLERQREGTRQAAEIVDENGVRRIALFVPDDMRDAFSQVFEDYTNGELSEKGSPPKKTRVEPIEHIRAARLQSFWRDVPEALPDDPQAQMWWALWCFNDRTDRVLASAAVLGLHVGNPDTFLRFPETTVIPAYGRRASIEMLLFATAGVSELRRASDNPLVFTRDLKDDVPAFIDDLAERVTWPGNDAPAVCLLDTGVNRAHPLIEPALSPDDLLAIETGWGGDDHEHGAGHGTGMAGLALHGDLVAPLAGNQPIQLNHRLESVKILPPPELPGNDPHSYGPITQSAVLLAEINNPDRDRVFCMAVTNEGRSGADATAWSAAIDQVAAGAESDDPENPPPKRLVLLSAGNIPDNSVAAEIADADAFPAEDPSQAWNALTIGGYTEKTGIGEAGYDTWSAMAPVGAASPYSRTSFLWDTSQSPFKPELVFEAGNRALSPSGAEAVAGLDSLSLLTASRLVDQKPLDAFWATSAATAQAARMAAQLTAAYPQYWPETIRALMVHSARWTGHMEQQVAQCATKRDKADCLRRFGYGVPDLGRAMASAIDDLALVAQSTIRPFRMEGGSVRFNEAHIYQLPWPRDVLEQLDNTRVRLKVALSYFVEPNPSFATNLDPARYQSFGLRFDLKRSRETLGNFNRRNNAEGYDRDAPRAVNEINDGWLFGERQISSGSLHVDIWEGPAVELAARNALYIHPISGWWRERKSLGRYDQEARYSLVVSLETPTVEVDLYTPVATLVPVLVDVPIET</sequence>
<proteinExistence type="predicted"/>
<dbReference type="InterPro" id="IPR034074">
    <property type="entry name" value="Y4bN_pept_dom"/>
</dbReference>
<reference evidence="2" key="1">
    <citation type="submission" date="2023-07" db="EMBL/GenBank/DDBJ databases">
        <title>Bacterial whole genome sequence for Sphingobium sp. HBC34.</title>
        <authorList>
            <person name="Le V."/>
            <person name="Ko S.-R."/>
            <person name="Ahn C.-Y."/>
            <person name="Oh H.-M."/>
        </authorList>
    </citation>
    <scope>NUCLEOTIDE SEQUENCE</scope>
    <source>
        <strain evidence="2">HBC34</strain>
    </source>
</reference>
<organism evidence="2 3">
    <name type="scientific">Sphingobium cyanobacteriorum</name>
    <dbReference type="NCBI Taxonomy" id="3063954"/>
    <lineage>
        <taxon>Bacteria</taxon>
        <taxon>Pseudomonadati</taxon>
        <taxon>Pseudomonadota</taxon>
        <taxon>Alphaproteobacteria</taxon>
        <taxon>Sphingomonadales</taxon>
        <taxon>Sphingomonadaceae</taxon>
        <taxon>Sphingobium</taxon>
    </lineage>
</organism>
<dbReference type="RefSeq" id="WP_304537457.1">
    <property type="nucleotide sequence ID" value="NZ_JAUQOM010000017.1"/>
</dbReference>
<dbReference type="Pfam" id="PF00082">
    <property type="entry name" value="Peptidase_S8"/>
    <property type="match status" value="1"/>
</dbReference>
<name>A0ABT8ZRI3_9SPHN</name>
<evidence type="ECO:0000313" key="3">
    <source>
        <dbReference type="Proteomes" id="UP001176471"/>
    </source>
</evidence>
<dbReference type="CDD" id="cd04847">
    <property type="entry name" value="Peptidases_S8_Subtilisin_like_2"/>
    <property type="match status" value="1"/>
</dbReference>
<comment type="caution">
    <text evidence="2">The sequence shown here is derived from an EMBL/GenBank/DDBJ whole genome shotgun (WGS) entry which is preliminary data.</text>
</comment>
<dbReference type="Gene3D" id="3.40.50.200">
    <property type="entry name" value="Peptidase S8/S53 domain"/>
    <property type="match status" value="1"/>
</dbReference>